<dbReference type="EMBL" id="CR382125">
    <property type="protein sequence ID" value="CAG99437.1"/>
    <property type="molecule type" value="Genomic_DNA"/>
</dbReference>
<evidence type="ECO:0000256" key="10">
    <source>
        <dbReference type="ARBA" id="ARBA00022833"/>
    </source>
</evidence>
<keyword evidence="11" id="KW-0460">Magnesium</keyword>
<keyword evidence="10" id="KW-0862">Zinc</keyword>
<gene>
    <name evidence="14" type="ORF">KLLA0_E08889g</name>
</gene>
<evidence type="ECO:0000256" key="4">
    <source>
        <dbReference type="ARBA" id="ARBA00012700"/>
    </source>
</evidence>
<protein>
    <recommendedName>
        <fullName evidence="5">Geranylgeranyl transferase type-1 subunit beta</fullName>
        <ecNumber evidence="4">2.5.1.59</ecNumber>
    </recommendedName>
    <alternativeName>
        <fullName evidence="12">Geranylgeranyl transferase type I subunit beta</fullName>
    </alternativeName>
</protein>
<keyword evidence="8" id="KW-0479">Metal-binding</keyword>
<sequence length="361" mass="41223">MQGVMDDKNVAKHIKFCQRHLQLLPSHRLDIDPNRLAIAFYSLTAIELLGKPVRKDFQYSLDWIRSCYIELADYSGFAIPSFRHAKQLTTINLPNTLFGLICLMLLGDHEFFDEKLNRDTLGKFISSCQLPDGSFTSFLDNAGYPSKFDSHDLRFCYIAVSILYLIGCRSESDFSRYINVSKLLQYIMSRQCTMGGFGDWNEPHGGYTSCALSALSLLNQLQNIPASFRQDTLHWLVNRQVSAIGVFVEQDLNDDYDPDDSGGFNGRENKLADTCYAFWCLNSLRILEPQRWSQLIDVPLIRDYLLNQTQNKMVGGFAKNDQDDPDIYHSMMGISALKLIDDEINGVLCIPKLIMDNFNLR</sequence>
<keyword evidence="9" id="KW-0677">Repeat</keyword>
<reference evidence="14 15" key="1">
    <citation type="journal article" date="2004" name="Nature">
        <title>Genome evolution in yeasts.</title>
        <authorList>
            <consortium name="Genolevures"/>
            <person name="Dujon B."/>
            <person name="Sherman D."/>
            <person name="Fischer G."/>
            <person name="Durrens P."/>
            <person name="Casaregola S."/>
            <person name="Lafontaine I."/>
            <person name="de Montigny J."/>
            <person name="Marck C."/>
            <person name="Neuveglise C."/>
            <person name="Talla E."/>
            <person name="Goffard N."/>
            <person name="Frangeul L."/>
            <person name="Aigle M."/>
            <person name="Anthouard V."/>
            <person name="Babour A."/>
            <person name="Barbe V."/>
            <person name="Barnay S."/>
            <person name="Blanchin S."/>
            <person name="Beckerich J.M."/>
            <person name="Beyne E."/>
            <person name="Bleykasten C."/>
            <person name="Boisrame A."/>
            <person name="Boyer J."/>
            <person name="Cattolico L."/>
            <person name="Confanioleri F."/>
            <person name="de Daruvar A."/>
            <person name="Despons L."/>
            <person name="Fabre E."/>
            <person name="Fairhead C."/>
            <person name="Ferry-Dumazet H."/>
            <person name="Groppi A."/>
            <person name="Hantraye F."/>
            <person name="Hennequin C."/>
            <person name="Jauniaux N."/>
            <person name="Joyet P."/>
            <person name="Kachouri R."/>
            <person name="Kerrest A."/>
            <person name="Koszul R."/>
            <person name="Lemaire M."/>
            <person name="Lesur I."/>
            <person name="Ma L."/>
            <person name="Muller H."/>
            <person name="Nicaud J.M."/>
            <person name="Nikolski M."/>
            <person name="Oztas S."/>
            <person name="Ozier-Kalogeropoulos O."/>
            <person name="Pellenz S."/>
            <person name="Potier S."/>
            <person name="Richard G.F."/>
            <person name="Straub M.L."/>
            <person name="Suleau A."/>
            <person name="Swennene D."/>
            <person name="Tekaia F."/>
            <person name="Wesolowski-Louvel M."/>
            <person name="Westhof E."/>
            <person name="Wirth B."/>
            <person name="Zeniou-Meyer M."/>
            <person name="Zivanovic I."/>
            <person name="Bolotin-Fukuhara M."/>
            <person name="Thierry A."/>
            <person name="Bouchier C."/>
            <person name="Caudron B."/>
            <person name="Scarpelli C."/>
            <person name="Gaillardin C."/>
            <person name="Weissenbach J."/>
            <person name="Wincker P."/>
            <person name="Souciet J.L."/>
        </authorList>
    </citation>
    <scope>NUCLEOTIDE SEQUENCE [LARGE SCALE GENOMIC DNA]</scope>
    <source>
        <strain evidence="15">ATCC 8585 / CBS 2359 / DSM 70799 / NBRC 1267 / NRRL Y-1140 / WM37</strain>
    </source>
</reference>
<dbReference type="GO" id="GO:0046872">
    <property type="term" value="F:metal ion binding"/>
    <property type="evidence" value="ECO:0007669"/>
    <property type="project" value="UniProtKB-KW"/>
</dbReference>
<evidence type="ECO:0000313" key="15">
    <source>
        <dbReference type="Proteomes" id="UP000000598"/>
    </source>
</evidence>
<organism evidence="14 15">
    <name type="scientific">Kluyveromyces lactis (strain ATCC 8585 / CBS 2359 / DSM 70799 / NBRC 1267 / NRRL Y-1140 / WM37)</name>
    <name type="common">Yeast</name>
    <name type="synonym">Candida sphaerica</name>
    <dbReference type="NCBI Taxonomy" id="284590"/>
    <lineage>
        <taxon>Eukaryota</taxon>
        <taxon>Fungi</taxon>
        <taxon>Dikarya</taxon>
        <taxon>Ascomycota</taxon>
        <taxon>Saccharomycotina</taxon>
        <taxon>Saccharomycetes</taxon>
        <taxon>Saccharomycetales</taxon>
        <taxon>Saccharomycetaceae</taxon>
        <taxon>Kluyveromyces</taxon>
    </lineage>
</organism>
<comment type="similarity">
    <text evidence="3">Belongs to the protein prenyltransferase subunit beta family.</text>
</comment>
<evidence type="ECO:0000256" key="6">
    <source>
        <dbReference type="ARBA" id="ARBA00022602"/>
    </source>
</evidence>
<evidence type="ECO:0000256" key="1">
    <source>
        <dbReference type="ARBA" id="ARBA00001946"/>
    </source>
</evidence>
<evidence type="ECO:0000256" key="5">
    <source>
        <dbReference type="ARBA" id="ARBA00020603"/>
    </source>
</evidence>
<comment type="cofactor">
    <cofactor evidence="2">
        <name>Zn(2+)</name>
        <dbReference type="ChEBI" id="CHEBI:29105"/>
    </cofactor>
</comment>
<dbReference type="InParanoid" id="Q6CNY9"/>
<keyword evidence="6" id="KW-0637">Prenyltransferase</keyword>
<dbReference type="HOGENOM" id="CLU_028946_2_1_1"/>
<dbReference type="FunCoup" id="Q6CNY9">
    <property type="interactions" value="8"/>
</dbReference>
<name>Q6CNY9_KLULA</name>
<dbReference type="KEGG" id="kla:KLLA0_E08889g"/>
<evidence type="ECO:0000256" key="12">
    <source>
        <dbReference type="ARBA" id="ARBA00031713"/>
    </source>
</evidence>
<dbReference type="PANTHER" id="PTHR11774:SF4">
    <property type="entry name" value="GERANYLGERANYL TRANSFERASE TYPE-1 SUBUNIT BETA"/>
    <property type="match status" value="1"/>
</dbReference>
<dbReference type="PaxDb" id="284590-Q6CNY9"/>
<dbReference type="InterPro" id="IPR001330">
    <property type="entry name" value="Prenyltrans"/>
</dbReference>
<dbReference type="InterPro" id="IPR045089">
    <property type="entry name" value="PGGT1B-like"/>
</dbReference>
<dbReference type="GO" id="GO:0005953">
    <property type="term" value="C:CAAX-protein geranylgeranyltransferase complex"/>
    <property type="evidence" value="ECO:0007669"/>
    <property type="project" value="InterPro"/>
</dbReference>
<dbReference type="InterPro" id="IPR008930">
    <property type="entry name" value="Terpenoid_cyclase/PrenylTrfase"/>
</dbReference>
<dbReference type="Pfam" id="PF00432">
    <property type="entry name" value="Prenyltrans"/>
    <property type="match status" value="1"/>
</dbReference>
<dbReference type="InterPro" id="IPR041960">
    <property type="entry name" value="GGTase_I_beta"/>
</dbReference>
<dbReference type="AlphaFoldDB" id="Q6CNY9"/>
<evidence type="ECO:0000256" key="11">
    <source>
        <dbReference type="ARBA" id="ARBA00022842"/>
    </source>
</evidence>
<proteinExistence type="inferred from homology"/>
<evidence type="ECO:0000256" key="8">
    <source>
        <dbReference type="ARBA" id="ARBA00022723"/>
    </source>
</evidence>
<evidence type="ECO:0000256" key="3">
    <source>
        <dbReference type="ARBA" id="ARBA00010497"/>
    </source>
</evidence>
<dbReference type="Gene3D" id="1.50.10.20">
    <property type="match status" value="1"/>
</dbReference>
<evidence type="ECO:0000313" key="14">
    <source>
        <dbReference type="EMBL" id="CAG99437.1"/>
    </source>
</evidence>
<feature type="domain" description="Prenyltransferase alpha-alpha toroid" evidence="13">
    <location>
        <begin position="10"/>
        <end position="343"/>
    </location>
</feature>
<dbReference type="CDD" id="cd02895">
    <property type="entry name" value="GGTase-I"/>
    <property type="match status" value="1"/>
</dbReference>
<dbReference type="PANTHER" id="PTHR11774">
    <property type="entry name" value="GERANYLGERANYL TRANSFERASE TYPE BETA SUBUNIT"/>
    <property type="match status" value="1"/>
</dbReference>
<evidence type="ECO:0000256" key="2">
    <source>
        <dbReference type="ARBA" id="ARBA00001947"/>
    </source>
</evidence>
<keyword evidence="15" id="KW-1185">Reference proteome</keyword>
<evidence type="ECO:0000256" key="7">
    <source>
        <dbReference type="ARBA" id="ARBA00022679"/>
    </source>
</evidence>
<dbReference type="eggNOG" id="KOG0367">
    <property type="taxonomic scope" value="Eukaryota"/>
</dbReference>
<dbReference type="GO" id="GO:0004662">
    <property type="term" value="F:CAAX-protein geranylgeranyltransferase activity"/>
    <property type="evidence" value="ECO:0007669"/>
    <property type="project" value="UniProtKB-EC"/>
</dbReference>
<dbReference type="OMA" id="RWCLMRQ"/>
<dbReference type="EC" id="2.5.1.59" evidence="4"/>
<dbReference type="STRING" id="284590.Q6CNY9"/>
<keyword evidence="7" id="KW-0808">Transferase</keyword>
<dbReference type="Proteomes" id="UP000000598">
    <property type="component" value="Chromosome E"/>
</dbReference>
<comment type="cofactor">
    <cofactor evidence="1">
        <name>Mg(2+)</name>
        <dbReference type="ChEBI" id="CHEBI:18420"/>
    </cofactor>
</comment>
<accession>Q6CNY9</accession>
<dbReference type="SUPFAM" id="SSF48239">
    <property type="entry name" value="Terpenoid cyclases/Protein prenyltransferases"/>
    <property type="match status" value="1"/>
</dbReference>
<evidence type="ECO:0000256" key="9">
    <source>
        <dbReference type="ARBA" id="ARBA00022737"/>
    </source>
</evidence>
<evidence type="ECO:0000259" key="13">
    <source>
        <dbReference type="Pfam" id="PF00432"/>
    </source>
</evidence>